<dbReference type="SMART" id="SM00382">
    <property type="entry name" value="AAA"/>
    <property type="match status" value="1"/>
</dbReference>
<name>A0A8J3IH99_9CHLR</name>
<evidence type="ECO:0000256" key="4">
    <source>
        <dbReference type="SAM" id="MobiDB-lite"/>
    </source>
</evidence>
<dbReference type="InterPro" id="IPR027417">
    <property type="entry name" value="P-loop_NTPase"/>
</dbReference>
<feature type="compositionally biased region" description="Basic and acidic residues" evidence="4">
    <location>
        <begin position="1"/>
        <end position="26"/>
    </location>
</feature>
<feature type="domain" description="ABC transporter" evidence="5">
    <location>
        <begin position="35"/>
        <end position="269"/>
    </location>
</feature>
<gene>
    <name evidence="6" type="ORF">KSF_002890</name>
</gene>
<keyword evidence="1" id="KW-0813">Transport</keyword>
<evidence type="ECO:0000313" key="7">
    <source>
        <dbReference type="Proteomes" id="UP000597444"/>
    </source>
</evidence>
<dbReference type="Proteomes" id="UP000597444">
    <property type="component" value="Unassembled WGS sequence"/>
</dbReference>
<keyword evidence="7" id="KW-1185">Reference proteome</keyword>
<dbReference type="GO" id="GO:0005524">
    <property type="term" value="F:ATP binding"/>
    <property type="evidence" value="ECO:0007669"/>
    <property type="project" value="UniProtKB-KW"/>
</dbReference>
<dbReference type="InterPro" id="IPR003593">
    <property type="entry name" value="AAA+_ATPase"/>
</dbReference>
<evidence type="ECO:0000313" key="6">
    <source>
        <dbReference type="EMBL" id="GHO90241.1"/>
    </source>
</evidence>
<keyword evidence="3 6" id="KW-0067">ATP-binding</keyword>
<dbReference type="Pfam" id="PF00005">
    <property type="entry name" value="ABC_tran"/>
    <property type="match status" value="1"/>
</dbReference>
<protein>
    <submittedName>
        <fullName evidence="6">Daunorubicin resistance protein DrrA family ABC transporter ATP-binding protein</fullName>
    </submittedName>
</protein>
<organism evidence="6 7">
    <name type="scientific">Reticulibacter mediterranei</name>
    <dbReference type="NCBI Taxonomy" id="2778369"/>
    <lineage>
        <taxon>Bacteria</taxon>
        <taxon>Bacillati</taxon>
        <taxon>Chloroflexota</taxon>
        <taxon>Ktedonobacteria</taxon>
        <taxon>Ktedonobacterales</taxon>
        <taxon>Reticulibacteraceae</taxon>
        <taxon>Reticulibacter</taxon>
    </lineage>
</organism>
<proteinExistence type="predicted"/>
<dbReference type="Gene3D" id="3.40.50.300">
    <property type="entry name" value="P-loop containing nucleotide triphosphate hydrolases"/>
    <property type="match status" value="1"/>
</dbReference>
<accession>A0A8J3IH99</accession>
<evidence type="ECO:0000259" key="5">
    <source>
        <dbReference type="PROSITE" id="PS50893"/>
    </source>
</evidence>
<dbReference type="AlphaFoldDB" id="A0A8J3IH99"/>
<sequence>MFQMTRNDRLDSAKSPDQKSTPKEDSPQPLAFELLTLSKIYHRSKGMLVHAVDNLTLSLPVGQVLGLLGPNGAGKTTTIKMLCGLVTPTSGRVLLGGVDVARERSLAVQQIGAVLEGARNVYWSLSAWQNLLYFGRLKGLRRKEIAPRAEFLLRSLDLWEQRHQAVSGFSRGMQQKVAIASALITDPPLLLLDEPTLGLDVQTARTVKEWVAQLAHEQGKTIVLTTHQLNLAQDLCDRVAIIRQGKLVTDLPTRELLARFRQDLIEIRLGGSVTALASRLFDGFSVTSDEGGSRIRGPIADQAQLYDLLAACRAQGLPLLAVEPVEPDLEDVFVQILGEE</sequence>
<dbReference type="CDD" id="cd03230">
    <property type="entry name" value="ABC_DR_subfamily_A"/>
    <property type="match status" value="1"/>
</dbReference>
<comment type="caution">
    <text evidence="6">The sequence shown here is derived from an EMBL/GenBank/DDBJ whole genome shotgun (WGS) entry which is preliminary data.</text>
</comment>
<dbReference type="PROSITE" id="PS50893">
    <property type="entry name" value="ABC_TRANSPORTER_2"/>
    <property type="match status" value="1"/>
</dbReference>
<dbReference type="InterPro" id="IPR003439">
    <property type="entry name" value="ABC_transporter-like_ATP-bd"/>
</dbReference>
<dbReference type="PANTHER" id="PTHR42711:SF16">
    <property type="entry name" value="ABC TRANSPORTER ATP-BINDING PROTEIN"/>
    <property type="match status" value="1"/>
</dbReference>
<dbReference type="EMBL" id="BNJK01000001">
    <property type="protein sequence ID" value="GHO90241.1"/>
    <property type="molecule type" value="Genomic_DNA"/>
</dbReference>
<dbReference type="SUPFAM" id="SSF52540">
    <property type="entry name" value="P-loop containing nucleoside triphosphate hydrolases"/>
    <property type="match status" value="1"/>
</dbReference>
<evidence type="ECO:0000256" key="3">
    <source>
        <dbReference type="ARBA" id="ARBA00022840"/>
    </source>
</evidence>
<dbReference type="PANTHER" id="PTHR42711">
    <property type="entry name" value="ABC TRANSPORTER ATP-BINDING PROTEIN"/>
    <property type="match status" value="1"/>
</dbReference>
<evidence type="ECO:0000256" key="1">
    <source>
        <dbReference type="ARBA" id="ARBA00022448"/>
    </source>
</evidence>
<keyword evidence="2" id="KW-0547">Nucleotide-binding</keyword>
<dbReference type="InterPro" id="IPR050763">
    <property type="entry name" value="ABC_transporter_ATP-binding"/>
</dbReference>
<reference evidence="6" key="1">
    <citation type="submission" date="2020-10" db="EMBL/GenBank/DDBJ databases">
        <title>Taxonomic study of unclassified bacteria belonging to the class Ktedonobacteria.</title>
        <authorList>
            <person name="Yabe S."/>
            <person name="Wang C.M."/>
            <person name="Zheng Y."/>
            <person name="Sakai Y."/>
            <person name="Cavaletti L."/>
            <person name="Monciardini P."/>
            <person name="Donadio S."/>
        </authorList>
    </citation>
    <scope>NUCLEOTIDE SEQUENCE</scope>
    <source>
        <strain evidence="6">ID150040</strain>
    </source>
</reference>
<feature type="region of interest" description="Disordered" evidence="4">
    <location>
        <begin position="1"/>
        <end position="28"/>
    </location>
</feature>
<evidence type="ECO:0000256" key="2">
    <source>
        <dbReference type="ARBA" id="ARBA00022741"/>
    </source>
</evidence>
<dbReference type="GO" id="GO:0016887">
    <property type="term" value="F:ATP hydrolysis activity"/>
    <property type="evidence" value="ECO:0007669"/>
    <property type="project" value="InterPro"/>
</dbReference>